<keyword evidence="3" id="KW-0472">Membrane</keyword>
<protein>
    <submittedName>
        <fullName evidence="5">Multisubunit sodium/proton antiporter, MrpD subunit</fullName>
    </submittedName>
</protein>
<dbReference type="PRINTS" id="PR01437">
    <property type="entry name" value="NUOXDRDTASE4"/>
</dbReference>
<evidence type="ECO:0000256" key="2">
    <source>
        <dbReference type="RuleBase" id="RU000320"/>
    </source>
</evidence>
<dbReference type="GO" id="GO:0008137">
    <property type="term" value="F:NADH dehydrogenase (ubiquinone) activity"/>
    <property type="evidence" value="ECO:0007669"/>
    <property type="project" value="InterPro"/>
</dbReference>
<dbReference type="InterPro" id="IPR050616">
    <property type="entry name" value="CPA3_Na-H_Antiporter_A"/>
</dbReference>
<name>A0A1H1UU95_9BRAD</name>
<feature type="transmembrane region" description="Helical" evidence="3">
    <location>
        <begin position="256"/>
        <end position="276"/>
    </location>
</feature>
<feature type="transmembrane region" description="Helical" evidence="3">
    <location>
        <begin position="477"/>
        <end position="500"/>
    </location>
</feature>
<keyword evidence="2 3" id="KW-0812">Transmembrane</keyword>
<dbReference type="AlphaFoldDB" id="A0A1H1UU95"/>
<evidence type="ECO:0000313" key="5">
    <source>
        <dbReference type="EMBL" id="SDS76134.1"/>
    </source>
</evidence>
<dbReference type="PANTHER" id="PTHR43373">
    <property type="entry name" value="NA(+)/H(+) ANTIPORTER SUBUNIT"/>
    <property type="match status" value="1"/>
</dbReference>
<feature type="domain" description="NADH:quinone oxidoreductase/Mrp antiporter transmembrane" evidence="4">
    <location>
        <begin position="145"/>
        <end position="442"/>
    </location>
</feature>
<sequence length="510" mass="53316">MPNATVLPDATTTGGALLVLAIVLPVAGVLLSLVAGGRHVEKIALVLLPSGLGVALVIFAEVWRSGHPLTYIVGDWSPPLGIALRADGLSVAMMVTMAIVICVVAVFAHADFNTGAMPVEARAPFVFWILLMAVWGAMNMIFLGGDLFTLYVALELLTFAAVPLVSLDGRAETLQAALRYLLFALLGSILYLVGTALLYGSYATLDIALLSQQIHMEPATLVALVLMTIGLFAKTALFPLHLWLPPAHAGAPAAASAILSAVVVKGSFFLSVRLWFDVAPGMLGAAGAQLFGVLGTAAILFGSVVALRQKRLKLLIAYSTVAQIGYLFLMFPLAFSTMSGQLQSNDALTGGMLQAISHATAKAAMFMAAGLIYAALGHDRIAELGGIARALPMTVFAFALGGVCLIGLPPGGGFLAKWLLLEAAVATGQWWWAVVMLAGGLFTSGYMFIVLSHALVPAREPLKLSVTVPRYREAAALSLALVSLLLGLVALGPIDVFGFGRPEATMVGLR</sequence>
<comment type="subcellular location">
    <subcellularLocation>
        <location evidence="1">Endomembrane system</location>
        <topology evidence="1">Multi-pass membrane protein</topology>
    </subcellularLocation>
    <subcellularLocation>
        <location evidence="2">Membrane</location>
        <topology evidence="2">Multi-pass membrane protein</topology>
    </subcellularLocation>
</comment>
<feature type="transmembrane region" description="Helical" evidence="3">
    <location>
        <begin position="43"/>
        <end position="63"/>
    </location>
</feature>
<organism evidence="5 6">
    <name type="scientific">Bradyrhizobium canariense</name>
    <dbReference type="NCBI Taxonomy" id="255045"/>
    <lineage>
        <taxon>Bacteria</taxon>
        <taxon>Pseudomonadati</taxon>
        <taxon>Pseudomonadota</taxon>
        <taxon>Alphaproteobacteria</taxon>
        <taxon>Hyphomicrobiales</taxon>
        <taxon>Nitrobacteraceae</taxon>
        <taxon>Bradyrhizobium</taxon>
    </lineage>
</organism>
<proteinExistence type="predicted"/>
<feature type="transmembrane region" description="Helical" evidence="3">
    <location>
        <begin position="388"/>
        <end position="410"/>
    </location>
</feature>
<feature type="transmembrane region" description="Helical" evidence="3">
    <location>
        <begin position="219"/>
        <end position="244"/>
    </location>
</feature>
<accession>A0A1H1UU95</accession>
<feature type="transmembrane region" description="Helical" evidence="3">
    <location>
        <begin position="314"/>
        <end position="335"/>
    </location>
</feature>
<feature type="transmembrane region" description="Helical" evidence="3">
    <location>
        <begin position="430"/>
        <end position="456"/>
    </location>
</feature>
<evidence type="ECO:0000256" key="1">
    <source>
        <dbReference type="ARBA" id="ARBA00004127"/>
    </source>
</evidence>
<evidence type="ECO:0000256" key="3">
    <source>
        <dbReference type="SAM" id="Phobius"/>
    </source>
</evidence>
<feature type="transmembrane region" description="Helical" evidence="3">
    <location>
        <begin position="122"/>
        <end position="142"/>
    </location>
</feature>
<keyword evidence="3" id="KW-1133">Transmembrane helix</keyword>
<reference evidence="6" key="1">
    <citation type="submission" date="2016-10" db="EMBL/GenBank/DDBJ databases">
        <authorList>
            <person name="Varghese N."/>
            <person name="Submissions S."/>
        </authorList>
    </citation>
    <scope>NUCLEOTIDE SEQUENCE [LARGE SCALE GENOMIC DNA]</scope>
    <source>
        <strain evidence="6">GAS369</strain>
    </source>
</reference>
<dbReference type="GO" id="GO:0042773">
    <property type="term" value="P:ATP synthesis coupled electron transport"/>
    <property type="evidence" value="ECO:0007669"/>
    <property type="project" value="InterPro"/>
</dbReference>
<feature type="transmembrane region" description="Helical" evidence="3">
    <location>
        <begin position="177"/>
        <end position="199"/>
    </location>
</feature>
<gene>
    <name evidence="5" type="ORF">SAMN05444158_3108</name>
</gene>
<dbReference type="EMBL" id="LT629750">
    <property type="protein sequence ID" value="SDS76134.1"/>
    <property type="molecule type" value="Genomic_DNA"/>
</dbReference>
<dbReference type="GO" id="GO:0016020">
    <property type="term" value="C:membrane"/>
    <property type="evidence" value="ECO:0007669"/>
    <property type="project" value="UniProtKB-SubCell"/>
</dbReference>
<evidence type="ECO:0000313" key="6">
    <source>
        <dbReference type="Proteomes" id="UP000243904"/>
    </source>
</evidence>
<dbReference type="InterPro" id="IPR001750">
    <property type="entry name" value="ND/Mrp_TM"/>
</dbReference>
<dbReference type="GO" id="GO:0012505">
    <property type="term" value="C:endomembrane system"/>
    <property type="evidence" value="ECO:0007669"/>
    <property type="project" value="UniProtKB-SubCell"/>
</dbReference>
<feature type="transmembrane region" description="Helical" evidence="3">
    <location>
        <begin position="89"/>
        <end position="110"/>
    </location>
</feature>
<dbReference type="RefSeq" id="WP_146687881.1">
    <property type="nucleotide sequence ID" value="NZ_LT629750.1"/>
</dbReference>
<feature type="transmembrane region" description="Helical" evidence="3">
    <location>
        <begin position="15"/>
        <end position="36"/>
    </location>
</feature>
<evidence type="ECO:0000259" key="4">
    <source>
        <dbReference type="Pfam" id="PF00361"/>
    </source>
</evidence>
<feature type="transmembrane region" description="Helical" evidence="3">
    <location>
        <begin position="355"/>
        <end position="376"/>
    </location>
</feature>
<dbReference type="PANTHER" id="PTHR43373:SF1">
    <property type="entry name" value="NA(+)_H(+) ANTIPORTER SUBUNIT A"/>
    <property type="match status" value="1"/>
</dbReference>
<feature type="transmembrane region" description="Helical" evidence="3">
    <location>
        <begin position="282"/>
        <end position="307"/>
    </location>
</feature>
<feature type="transmembrane region" description="Helical" evidence="3">
    <location>
        <begin position="148"/>
        <end position="165"/>
    </location>
</feature>
<dbReference type="Proteomes" id="UP000243904">
    <property type="component" value="Chromosome I"/>
</dbReference>
<dbReference type="Pfam" id="PF00361">
    <property type="entry name" value="Proton_antipo_M"/>
    <property type="match status" value="1"/>
</dbReference>
<dbReference type="InterPro" id="IPR003918">
    <property type="entry name" value="NADH_UbQ_OxRdtase"/>
</dbReference>
<keyword evidence="6" id="KW-1185">Reference proteome</keyword>